<organism evidence="1 2">
    <name type="scientific">Aspergillus granulosus</name>
    <dbReference type="NCBI Taxonomy" id="176169"/>
    <lineage>
        <taxon>Eukaryota</taxon>
        <taxon>Fungi</taxon>
        <taxon>Dikarya</taxon>
        <taxon>Ascomycota</taxon>
        <taxon>Pezizomycotina</taxon>
        <taxon>Eurotiomycetes</taxon>
        <taxon>Eurotiomycetidae</taxon>
        <taxon>Eurotiales</taxon>
        <taxon>Aspergillaceae</taxon>
        <taxon>Aspergillus</taxon>
        <taxon>Aspergillus subgen. Nidulantes</taxon>
    </lineage>
</organism>
<keyword evidence="2" id="KW-1185">Reference proteome</keyword>
<dbReference type="Proteomes" id="UP001610334">
    <property type="component" value="Unassembled WGS sequence"/>
</dbReference>
<gene>
    <name evidence="1" type="ORF">BJX63DRAFT_416009</name>
</gene>
<sequence>EATEGTTTTITECMQPLFGQLPGLLSCAYGDSPGKSWRAGLRDPSFGQLGWIRR</sequence>
<evidence type="ECO:0000313" key="2">
    <source>
        <dbReference type="Proteomes" id="UP001610334"/>
    </source>
</evidence>
<evidence type="ECO:0000313" key="1">
    <source>
        <dbReference type="EMBL" id="KAL2802045.1"/>
    </source>
</evidence>
<proteinExistence type="predicted"/>
<protein>
    <submittedName>
        <fullName evidence="1">Uncharacterized protein</fullName>
    </submittedName>
</protein>
<feature type="non-terminal residue" evidence="1">
    <location>
        <position position="1"/>
    </location>
</feature>
<name>A0ABR4GSJ4_9EURO</name>
<reference evidence="1 2" key="1">
    <citation type="submission" date="2024-07" db="EMBL/GenBank/DDBJ databases">
        <title>Section-level genome sequencing and comparative genomics of Aspergillus sections Usti and Cavernicolus.</title>
        <authorList>
            <consortium name="Lawrence Berkeley National Laboratory"/>
            <person name="Nybo J.L."/>
            <person name="Vesth T.C."/>
            <person name="Theobald S."/>
            <person name="Frisvad J.C."/>
            <person name="Larsen T.O."/>
            <person name="Kjaerboelling I."/>
            <person name="Rothschild-Mancinelli K."/>
            <person name="Lyhne E.K."/>
            <person name="Kogle M.E."/>
            <person name="Barry K."/>
            <person name="Clum A."/>
            <person name="Na H."/>
            <person name="Ledsgaard L."/>
            <person name="Lin J."/>
            <person name="Lipzen A."/>
            <person name="Kuo A."/>
            <person name="Riley R."/>
            <person name="Mondo S."/>
            <person name="Labutti K."/>
            <person name="Haridas S."/>
            <person name="Pangalinan J."/>
            <person name="Salamov A.A."/>
            <person name="Simmons B.A."/>
            <person name="Magnuson J.K."/>
            <person name="Chen J."/>
            <person name="Drula E."/>
            <person name="Henrissat B."/>
            <person name="Wiebenga A."/>
            <person name="Lubbers R.J."/>
            <person name="Gomes A.C."/>
            <person name="Makela M.R."/>
            <person name="Stajich J."/>
            <person name="Grigoriev I.V."/>
            <person name="Mortensen U.H."/>
            <person name="De Vries R.P."/>
            <person name="Baker S.E."/>
            <person name="Andersen M.R."/>
        </authorList>
    </citation>
    <scope>NUCLEOTIDE SEQUENCE [LARGE SCALE GENOMIC DNA]</scope>
    <source>
        <strain evidence="1 2">CBS 588.65</strain>
    </source>
</reference>
<accession>A0ABR4GSJ4</accession>
<dbReference type="EMBL" id="JBFXLT010000213">
    <property type="protein sequence ID" value="KAL2802045.1"/>
    <property type="molecule type" value="Genomic_DNA"/>
</dbReference>
<comment type="caution">
    <text evidence="1">The sequence shown here is derived from an EMBL/GenBank/DDBJ whole genome shotgun (WGS) entry which is preliminary data.</text>
</comment>